<evidence type="ECO:0000256" key="1">
    <source>
        <dbReference type="ARBA" id="ARBA00004442"/>
    </source>
</evidence>
<feature type="region of interest" description="Disordered" evidence="5">
    <location>
        <begin position="220"/>
        <end position="240"/>
    </location>
</feature>
<evidence type="ECO:0000256" key="2">
    <source>
        <dbReference type="ARBA" id="ARBA00023136"/>
    </source>
</evidence>
<dbReference type="PANTHER" id="PTHR30329">
    <property type="entry name" value="STATOR ELEMENT OF FLAGELLAR MOTOR COMPLEX"/>
    <property type="match status" value="1"/>
</dbReference>
<comment type="caution">
    <text evidence="7">The sequence shown here is derived from an EMBL/GenBank/DDBJ whole genome shotgun (WGS) entry which is preliminary data.</text>
</comment>
<evidence type="ECO:0000256" key="5">
    <source>
        <dbReference type="SAM" id="MobiDB-lite"/>
    </source>
</evidence>
<dbReference type="InterPro" id="IPR006664">
    <property type="entry name" value="OMP_bac"/>
</dbReference>
<comment type="subcellular location">
    <subcellularLocation>
        <location evidence="1">Cell outer membrane</location>
    </subcellularLocation>
</comment>
<dbReference type="SUPFAM" id="SSF103088">
    <property type="entry name" value="OmpA-like"/>
    <property type="match status" value="1"/>
</dbReference>
<proteinExistence type="predicted"/>
<evidence type="ECO:0000313" key="8">
    <source>
        <dbReference type="Proteomes" id="UP000249061"/>
    </source>
</evidence>
<dbReference type="CDD" id="cd07185">
    <property type="entry name" value="OmpA_C-like"/>
    <property type="match status" value="1"/>
</dbReference>
<dbReference type="PANTHER" id="PTHR30329:SF21">
    <property type="entry name" value="LIPOPROTEIN YIAD-RELATED"/>
    <property type="match status" value="1"/>
</dbReference>
<dbReference type="EMBL" id="QFQP01000022">
    <property type="protein sequence ID" value="PZR09174.1"/>
    <property type="molecule type" value="Genomic_DNA"/>
</dbReference>
<dbReference type="InterPro" id="IPR006665">
    <property type="entry name" value="OmpA-like"/>
</dbReference>
<reference evidence="7 8" key="1">
    <citation type="submission" date="2017-08" db="EMBL/GenBank/DDBJ databases">
        <title>Infants hospitalized years apart are colonized by the same room-sourced microbial strains.</title>
        <authorList>
            <person name="Brooks B."/>
            <person name="Olm M.R."/>
            <person name="Firek B.A."/>
            <person name="Baker R."/>
            <person name="Thomas B.C."/>
            <person name="Morowitz M.J."/>
            <person name="Banfield J.F."/>
        </authorList>
    </citation>
    <scope>NUCLEOTIDE SEQUENCE [LARGE SCALE GENOMIC DNA]</scope>
    <source>
        <strain evidence="7">S2_003_000_R2_14</strain>
    </source>
</reference>
<accession>A0A2W5V0I6</accession>
<feature type="domain" description="OmpA-like" evidence="6">
    <location>
        <begin position="138"/>
        <end position="251"/>
    </location>
</feature>
<evidence type="ECO:0000256" key="4">
    <source>
        <dbReference type="PROSITE-ProRule" id="PRU00473"/>
    </source>
</evidence>
<dbReference type="AlphaFoldDB" id="A0A2W5V0I6"/>
<dbReference type="InterPro" id="IPR050330">
    <property type="entry name" value="Bact_OuterMem_StrucFunc"/>
</dbReference>
<feature type="region of interest" description="Disordered" evidence="5">
    <location>
        <begin position="1"/>
        <end position="27"/>
    </location>
</feature>
<dbReference type="PRINTS" id="PR01021">
    <property type="entry name" value="OMPADOMAIN"/>
</dbReference>
<dbReference type="InterPro" id="IPR036737">
    <property type="entry name" value="OmpA-like_sf"/>
</dbReference>
<evidence type="ECO:0000256" key="3">
    <source>
        <dbReference type="ARBA" id="ARBA00023237"/>
    </source>
</evidence>
<sequence>MPSKSPTSRRSKHRAFTPATKGANNALNEDTTWRRDTMRSVAVPPQCPPTVPHARHDLWRGDSANCTNPRGNRGWHARRSAPAVARPTHSSEKFMTHIKSFSLAAAAFALAATGCAHEKPRKLTPPSMAAIRLDEKIRSTCNATTSVTPVFDFNSAELSNDAQDSLRLIANCFKDGALKDKTLRIVGYTDPVGSRESNKELGYDRAESVATYLEARGMSRSNLKVESRGEEGASPDPARWPADRIVDLSVL</sequence>
<evidence type="ECO:0000259" key="6">
    <source>
        <dbReference type="PROSITE" id="PS51123"/>
    </source>
</evidence>
<dbReference type="Pfam" id="PF00691">
    <property type="entry name" value="OmpA"/>
    <property type="match status" value="1"/>
</dbReference>
<dbReference type="PROSITE" id="PS51123">
    <property type="entry name" value="OMPA_2"/>
    <property type="match status" value="1"/>
</dbReference>
<keyword evidence="3" id="KW-0998">Cell outer membrane</keyword>
<organism evidence="7 8">
    <name type="scientific">Archangium gephyra</name>
    <dbReference type="NCBI Taxonomy" id="48"/>
    <lineage>
        <taxon>Bacteria</taxon>
        <taxon>Pseudomonadati</taxon>
        <taxon>Myxococcota</taxon>
        <taxon>Myxococcia</taxon>
        <taxon>Myxococcales</taxon>
        <taxon>Cystobacterineae</taxon>
        <taxon>Archangiaceae</taxon>
        <taxon>Archangium</taxon>
    </lineage>
</organism>
<dbReference type="Proteomes" id="UP000249061">
    <property type="component" value="Unassembled WGS sequence"/>
</dbReference>
<protein>
    <recommendedName>
        <fullName evidence="6">OmpA-like domain-containing protein</fullName>
    </recommendedName>
</protein>
<keyword evidence="2 4" id="KW-0472">Membrane</keyword>
<evidence type="ECO:0000313" key="7">
    <source>
        <dbReference type="EMBL" id="PZR09174.1"/>
    </source>
</evidence>
<name>A0A2W5V0I6_9BACT</name>
<dbReference type="Gene3D" id="3.30.1330.60">
    <property type="entry name" value="OmpA-like domain"/>
    <property type="match status" value="1"/>
</dbReference>
<dbReference type="GO" id="GO:0009279">
    <property type="term" value="C:cell outer membrane"/>
    <property type="evidence" value="ECO:0007669"/>
    <property type="project" value="UniProtKB-SubCell"/>
</dbReference>
<gene>
    <name evidence="7" type="ORF">DI536_22855</name>
</gene>